<evidence type="ECO:0000256" key="12">
    <source>
        <dbReference type="SAM" id="MobiDB-lite"/>
    </source>
</evidence>
<keyword evidence="14" id="KW-1185">Reference proteome</keyword>
<keyword evidence="11" id="KW-0175">Coiled coil</keyword>
<dbReference type="CDD" id="cd13123">
    <property type="entry name" value="MATE_MurJ_like"/>
    <property type="match status" value="1"/>
</dbReference>
<comment type="caution">
    <text evidence="13">The sequence shown here is derived from an EMBL/GenBank/DDBJ whole genome shotgun (WGS) entry which is preliminary data.</text>
</comment>
<keyword evidence="10" id="KW-0813">Transport</keyword>
<evidence type="ECO:0000256" key="5">
    <source>
        <dbReference type="ARBA" id="ARBA00022984"/>
    </source>
</evidence>
<evidence type="ECO:0000256" key="4">
    <source>
        <dbReference type="ARBA" id="ARBA00022960"/>
    </source>
</evidence>
<dbReference type="RefSeq" id="WP_119532338.1">
    <property type="nucleotide sequence ID" value="NZ_JBHSSP010000006.1"/>
</dbReference>
<dbReference type="OrthoDB" id="9816572at2"/>
<comment type="caution">
    <text evidence="10">Lacks conserved residue(s) required for the propagation of feature annotation.</text>
</comment>
<evidence type="ECO:0000256" key="11">
    <source>
        <dbReference type="SAM" id="Coils"/>
    </source>
</evidence>
<feature type="compositionally biased region" description="Basic and acidic residues" evidence="12">
    <location>
        <begin position="588"/>
        <end position="601"/>
    </location>
</feature>
<sequence>MKKVNNLLKSGLIFSCFTLFSRILGFIRDMVTANLLGSASDIFVFAQRIPNLFRRLFAEGSFSQAFIPILAKYQDESKEQMRSLIASAMGWLSVITLAITVIGVLGSGYITMALANGWYQDCLSSGSDKYAYASFLLKITFPYLFFISLVALSGAVLNVIGKVWLFSFTPAILNISLIASALILPGYLGIDVNLALALGVFIGGACQLLIQIPYLYKIGFLVMPSLKITPGLKQMFKNMVPALIGASGSQLNMLVNTIVASFFIAGSMSWLYYAERLLELPLGIFGVAIATILLPTLSRKVKAYQKDNTAENRLAFRNAMDWGVKMIFIIAIPATLYLVFLGRFIIDILFFHGRFTLNDLVMTNTALICFSLATLPSMLTKTLLNGFYAHENTKTPMYVSLFTIGVNIVLNLVALHINFWFLALSTSISALLNAVIIYALLVKNKFYSFSKQAWLTLLRVVLAGIALGATLLFLPQSYMVWMHLGIIEKILSLAAYGIIGGIVYLAILYLTGFRFGHLRYIEQVAQVVNSGDNTEIQPSILTSDVTNQIVESTALQQGIETTKELVEVDGVLTTEDIANQTQAQIADKAKVGAENEQELDKSNAQNAQNTDESNTLSSSAETVVNNNSKANSRKNKIKTRAAKSRASRSALENLNITLSKNVKNQASAILTANSLEDKVIAAVNNEADSIEQHQAQTAFKDKEVKYTASEIQETSQVANQQVEVALELEKQQVEAAQELASQQAESTQEIANQQVEATQELVSQQAEAAQELANQEEATSVVAEESKVQEETAQESNAQNTVAQDLITPAQATSVFTNSNAEVSAEVSEAQSYALEEQAVELVATEQAENKQTETTQEQPKESSTVINSEFTLGSTSNMTAAPKDSWRNKAEQIVTNNAYGIGQSVATTEMPDLVITSFNTTSNEHEQQVTTLSSLTNPHQDIDLMTFDFTSDEEQAQIITQEADNQVSVLEDLLHYTKEQVSTLEEQAVSKLETTQATKADKLVENVDEVNAQEDTAQVVDSTNQPTQADPVAYVDPVEPTSDSTSEVPNSTLAAKAKSHSLKEINLTTLDKDGNKPQGRIKIEVCGNLALIPEAVEHLHLVEIKDFARNLASSEDRKYFLQLKESNPLLEEKPSAELLRNKLNPRVQEKIKVNSESSFFKIIDKRNNRTLGALRLEGAKHQEAAQTQPELTTIIINSQLVRHPNLRTLAAKQNLEKEIAQAIKEQNSKSSTDLDLNAIDFDFSEEQGNKVNTMQSNTANLATTPEEELNLQYDLMSEEELRHVLASQANKAKDKEQIVVDARKLIRDEILELNLGRSKLATNAEKYLTQKSLTRNQEDMSQAEQVVSKNTQDQSFHKFVYNPNKKK</sequence>
<dbReference type="UniPathway" id="UPA00219"/>
<feature type="transmembrane region" description="Helical" evidence="10">
    <location>
        <begin position="493"/>
        <end position="511"/>
    </location>
</feature>
<keyword evidence="4 10" id="KW-0133">Cell shape</keyword>
<keyword evidence="5 10" id="KW-0573">Peptidoglycan synthesis</keyword>
<evidence type="ECO:0000256" key="1">
    <source>
        <dbReference type="ARBA" id="ARBA00004651"/>
    </source>
</evidence>
<feature type="region of interest" description="Disordered" evidence="12">
    <location>
        <begin position="588"/>
        <end position="648"/>
    </location>
</feature>
<comment type="pathway">
    <text evidence="10">Cell wall biogenesis; peptidoglycan biosynthesis.</text>
</comment>
<comment type="similarity">
    <text evidence="9 10">Belongs to the MurJ/MviN family.</text>
</comment>
<dbReference type="InterPro" id="IPR051050">
    <property type="entry name" value="Lipid_II_flippase_MurJ/MviN"/>
</dbReference>
<evidence type="ECO:0000256" key="10">
    <source>
        <dbReference type="HAMAP-Rule" id="MF_02078"/>
    </source>
</evidence>
<evidence type="ECO:0000313" key="14">
    <source>
        <dbReference type="Proteomes" id="UP000265916"/>
    </source>
</evidence>
<dbReference type="PANTHER" id="PTHR47019:SF1">
    <property type="entry name" value="LIPID II FLIPPASE MURJ"/>
    <property type="match status" value="1"/>
</dbReference>
<dbReference type="GO" id="GO:0015648">
    <property type="term" value="F:lipid-linked peptidoglycan transporter activity"/>
    <property type="evidence" value="ECO:0007669"/>
    <property type="project" value="UniProtKB-UniRule"/>
</dbReference>
<dbReference type="InterPro" id="IPR004268">
    <property type="entry name" value="MurJ"/>
</dbReference>
<dbReference type="GO" id="GO:0009252">
    <property type="term" value="P:peptidoglycan biosynthetic process"/>
    <property type="evidence" value="ECO:0007669"/>
    <property type="project" value="UniProtKB-UniRule"/>
</dbReference>
<evidence type="ECO:0000256" key="6">
    <source>
        <dbReference type="ARBA" id="ARBA00022989"/>
    </source>
</evidence>
<comment type="function">
    <text evidence="8 10">Involved in peptidoglycan biosynthesis. Transports lipid-linked peptidoglycan precursors from the inner to the outer leaflet of the cytoplasmic membrane.</text>
</comment>
<evidence type="ECO:0000313" key="13">
    <source>
        <dbReference type="EMBL" id="RIY35192.1"/>
    </source>
</evidence>
<feature type="compositionally biased region" description="Basic residues" evidence="12">
    <location>
        <begin position="631"/>
        <end position="646"/>
    </location>
</feature>
<feature type="coiled-coil region" evidence="11">
    <location>
        <begin position="1206"/>
        <end position="1233"/>
    </location>
</feature>
<evidence type="ECO:0000256" key="7">
    <source>
        <dbReference type="ARBA" id="ARBA00023136"/>
    </source>
</evidence>
<feature type="transmembrane region" description="Helical" evidence="10">
    <location>
        <begin position="194"/>
        <end position="216"/>
    </location>
</feature>
<accession>A0A3A1YAM4</accession>
<feature type="region of interest" description="Disordered" evidence="12">
    <location>
        <begin position="1334"/>
        <end position="1368"/>
    </location>
</feature>
<dbReference type="Proteomes" id="UP000265916">
    <property type="component" value="Unassembled WGS sequence"/>
</dbReference>
<keyword evidence="3 10" id="KW-0812">Transmembrane</keyword>
<gene>
    <name evidence="13" type="primary">mviN</name>
    <name evidence="10" type="synonym">murJ</name>
    <name evidence="13" type="ORF">CKF58_06950</name>
</gene>
<evidence type="ECO:0000256" key="9">
    <source>
        <dbReference type="ARBA" id="ARBA00061532"/>
    </source>
</evidence>
<reference evidence="13 14" key="1">
    <citation type="submission" date="2017-08" db="EMBL/GenBank/DDBJ databases">
        <title>Reclassification of Bisgaard taxon 37 and 44.</title>
        <authorList>
            <person name="Christensen H."/>
        </authorList>
    </citation>
    <scope>NUCLEOTIDE SEQUENCE [LARGE SCALE GENOMIC DNA]</scope>
    <source>
        <strain evidence="13 14">111</strain>
    </source>
</reference>
<feature type="transmembrane region" description="Helical" evidence="10">
    <location>
        <begin position="396"/>
        <end position="414"/>
    </location>
</feature>
<dbReference type="GO" id="GO:0034204">
    <property type="term" value="P:lipid translocation"/>
    <property type="evidence" value="ECO:0007669"/>
    <property type="project" value="TreeGrafter"/>
</dbReference>
<dbReference type="EMBL" id="NRJG01000146">
    <property type="protein sequence ID" value="RIY35192.1"/>
    <property type="molecule type" value="Genomic_DNA"/>
</dbReference>
<feature type="transmembrane region" description="Helical" evidence="10">
    <location>
        <begin position="420"/>
        <end position="441"/>
    </location>
</feature>
<dbReference type="GO" id="GO:0008360">
    <property type="term" value="P:regulation of cell shape"/>
    <property type="evidence" value="ECO:0007669"/>
    <property type="project" value="UniProtKB-KW"/>
</dbReference>
<name>A0A3A1YAM4_9GAMM</name>
<dbReference type="HAMAP" id="MF_02078">
    <property type="entry name" value="MurJ_MviN"/>
    <property type="match status" value="1"/>
</dbReference>
<dbReference type="PANTHER" id="PTHR47019">
    <property type="entry name" value="LIPID II FLIPPASE MURJ"/>
    <property type="match status" value="1"/>
</dbReference>
<evidence type="ECO:0000256" key="8">
    <source>
        <dbReference type="ARBA" id="ARBA00060041"/>
    </source>
</evidence>
<dbReference type="GO" id="GO:0005886">
    <property type="term" value="C:plasma membrane"/>
    <property type="evidence" value="ECO:0007669"/>
    <property type="project" value="UniProtKB-SubCell"/>
</dbReference>
<feature type="transmembrane region" description="Helical" evidence="10">
    <location>
        <begin position="322"/>
        <end position="345"/>
    </location>
</feature>
<evidence type="ECO:0000256" key="3">
    <source>
        <dbReference type="ARBA" id="ARBA00022692"/>
    </source>
</evidence>
<feature type="compositionally biased region" description="Low complexity" evidence="12">
    <location>
        <begin position="769"/>
        <end position="778"/>
    </location>
</feature>
<keyword evidence="10" id="KW-0961">Cell wall biogenesis/degradation</keyword>
<feature type="compositionally biased region" description="Polar residues" evidence="12">
    <location>
        <begin position="1334"/>
        <end position="1355"/>
    </location>
</feature>
<feature type="transmembrane region" description="Helical" evidence="10">
    <location>
        <begin position="453"/>
        <end position="473"/>
    </location>
</feature>
<evidence type="ECO:0000256" key="2">
    <source>
        <dbReference type="ARBA" id="ARBA00022475"/>
    </source>
</evidence>
<keyword evidence="7 10" id="KW-0472">Membrane</keyword>
<feature type="transmembrane region" description="Helical" evidence="10">
    <location>
        <begin position="83"/>
        <end position="110"/>
    </location>
</feature>
<feature type="transmembrane region" description="Helical" evidence="10">
    <location>
        <begin position="164"/>
        <end position="188"/>
    </location>
</feature>
<feature type="transmembrane region" description="Helical" evidence="10">
    <location>
        <begin position="280"/>
        <end position="297"/>
    </location>
</feature>
<keyword evidence="2 10" id="KW-1003">Cell membrane</keyword>
<comment type="subcellular location">
    <subcellularLocation>
        <location evidence="10">Cell inner membrane</location>
        <topology evidence="10">Multi-pass membrane protein</topology>
    </subcellularLocation>
    <subcellularLocation>
        <location evidence="1">Cell membrane</location>
        <topology evidence="1">Multi-pass membrane protein</topology>
    </subcellularLocation>
</comment>
<dbReference type="GO" id="GO:0071555">
    <property type="term" value="P:cell wall organization"/>
    <property type="evidence" value="ECO:0007669"/>
    <property type="project" value="UniProtKB-KW"/>
</dbReference>
<feature type="transmembrane region" description="Helical" evidence="10">
    <location>
        <begin position="253"/>
        <end position="274"/>
    </location>
</feature>
<dbReference type="NCBIfam" id="TIGR01695">
    <property type="entry name" value="murJ_mviN"/>
    <property type="match status" value="1"/>
</dbReference>
<feature type="transmembrane region" description="Helical" evidence="10">
    <location>
        <begin position="130"/>
        <end position="152"/>
    </location>
</feature>
<proteinExistence type="inferred from homology"/>
<protein>
    <recommendedName>
        <fullName evidence="10">Probable lipid II flippase MurJ</fullName>
    </recommendedName>
</protein>
<dbReference type="PRINTS" id="PR01806">
    <property type="entry name" value="VIRFACTRMVIN"/>
</dbReference>
<keyword evidence="6 10" id="KW-1133">Transmembrane helix</keyword>
<keyword evidence="10" id="KW-0997">Cell inner membrane</keyword>
<dbReference type="Pfam" id="PF03023">
    <property type="entry name" value="MurJ"/>
    <property type="match status" value="1"/>
</dbReference>
<feature type="region of interest" description="Disordered" evidence="12">
    <location>
        <begin position="769"/>
        <end position="799"/>
    </location>
</feature>
<feature type="compositionally biased region" description="Polar residues" evidence="12">
    <location>
        <begin position="602"/>
        <end position="624"/>
    </location>
</feature>
<organism evidence="13 14">
    <name type="scientific">Psittacicella hinzii</name>
    <dbReference type="NCBI Taxonomy" id="2028575"/>
    <lineage>
        <taxon>Bacteria</taxon>
        <taxon>Pseudomonadati</taxon>
        <taxon>Pseudomonadota</taxon>
        <taxon>Gammaproteobacteria</taxon>
        <taxon>Pasteurellales</taxon>
        <taxon>Psittacicellaceae</taxon>
        <taxon>Psittacicella</taxon>
    </lineage>
</organism>